<evidence type="ECO:0000313" key="3">
    <source>
        <dbReference type="Proteomes" id="UP000190911"/>
    </source>
</evidence>
<evidence type="ECO:0000313" key="2">
    <source>
        <dbReference type="EMBL" id="SHM04606.1"/>
    </source>
</evidence>
<sequence>MTRRNTTARLTALEAQSPEKSDPWNIHAGCQSLGLEAPEPYPGETTQEWLPRVPFASLEALVAWGDANGRL</sequence>
<protein>
    <submittedName>
        <fullName evidence="2">Uncharacterized protein</fullName>
    </submittedName>
</protein>
<reference evidence="2 3" key="1">
    <citation type="submission" date="2016-11" db="EMBL/GenBank/DDBJ databases">
        <authorList>
            <person name="Jaros S."/>
            <person name="Januszkiewicz K."/>
            <person name="Wedrychowicz H."/>
        </authorList>
    </citation>
    <scope>NUCLEOTIDE SEQUENCE [LARGE SCALE GENOMIC DNA]</scope>
    <source>
        <strain evidence="2 3">ACAM 12</strain>
    </source>
</reference>
<accession>A0A1M7FKS8</accession>
<evidence type="ECO:0000256" key="1">
    <source>
        <dbReference type="SAM" id="MobiDB-lite"/>
    </source>
</evidence>
<dbReference type="OrthoDB" id="9888362at2"/>
<name>A0A1M7FKS8_9GAMM</name>
<gene>
    <name evidence="2" type="ORF">SAMN05878437_0945</name>
</gene>
<dbReference type="InParanoid" id="A0A1M7FKS8"/>
<dbReference type="STRING" id="29571.SAMN05878437_0945"/>
<keyword evidence="3" id="KW-1185">Reference proteome</keyword>
<proteinExistence type="predicted"/>
<dbReference type="AlphaFoldDB" id="A0A1M7FKS8"/>
<dbReference type="RefSeq" id="WP_079551716.1">
    <property type="nucleotide sequence ID" value="NZ_LT670847.1"/>
</dbReference>
<organism evidence="2 3">
    <name type="scientific">Vreelandella subglaciescola</name>
    <dbReference type="NCBI Taxonomy" id="29571"/>
    <lineage>
        <taxon>Bacteria</taxon>
        <taxon>Pseudomonadati</taxon>
        <taxon>Pseudomonadota</taxon>
        <taxon>Gammaproteobacteria</taxon>
        <taxon>Oceanospirillales</taxon>
        <taxon>Halomonadaceae</taxon>
        <taxon>Vreelandella</taxon>
    </lineage>
</organism>
<feature type="compositionally biased region" description="Low complexity" evidence="1">
    <location>
        <begin position="1"/>
        <end position="13"/>
    </location>
</feature>
<feature type="region of interest" description="Disordered" evidence="1">
    <location>
        <begin position="1"/>
        <end position="24"/>
    </location>
</feature>
<dbReference type="EMBL" id="LT670847">
    <property type="protein sequence ID" value="SHM04606.1"/>
    <property type="molecule type" value="Genomic_DNA"/>
</dbReference>
<dbReference type="Proteomes" id="UP000190911">
    <property type="component" value="Chromosome I"/>
</dbReference>